<gene>
    <name evidence="1" type="ORF">BDN71DRAFT_1436933</name>
</gene>
<dbReference type="EMBL" id="MU154788">
    <property type="protein sequence ID" value="KAF9487335.1"/>
    <property type="molecule type" value="Genomic_DNA"/>
</dbReference>
<organism evidence="1 2">
    <name type="scientific">Pleurotus eryngii</name>
    <name type="common">Boletus of the steppes</name>
    <dbReference type="NCBI Taxonomy" id="5323"/>
    <lineage>
        <taxon>Eukaryota</taxon>
        <taxon>Fungi</taxon>
        <taxon>Dikarya</taxon>
        <taxon>Basidiomycota</taxon>
        <taxon>Agaricomycotina</taxon>
        <taxon>Agaricomycetes</taxon>
        <taxon>Agaricomycetidae</taxon>
        <taxon>Agaricales</taxon>
        <taxon>Pleurotineae</taxon>
        <taxon>Pleurotaceae</taxon>
        <taxon>Pleurotus</taxon>
    </lineage>
</organism>
<keyword evidence="2" id="KW-1185">Reference proteome</keyword>
<dbReference type="Proteomes" id="UP000807025">
    <property type="component" value="Unassembled WGS sequence"/>
</dbReference>
<protein>
    <submittedName>
        <fullName evidence="1">Uncharacterized protein</fullName>
    </submittedName>
</protein>
<dbReference type="AlphaFoldDB" id="A0A9P5ZIP5"/>
<evidence type="ECO:0000313" key="2">
    <source>
        <dbReference type="Proteomes" id="UP000807025"/>
    </source>
</evidence>
<reference evidence="1" key="1">
    <citation type="submission" date="2020-11" db="EMBL/GenBank/DDBJ databases">
        <authorList>
            <consortium name="DOE Joint Genome Institute"/>
            <person name="Ahrendt S."/>
            <person name="Riley R."/>
            <person name="Andreopoulos W."/>
            <person name="Labutti K."/>
            <person name="Pangilinan J."/>
            <person name="Ruiz-Duenas F.J."/>
            <person name="Barrasa J.M."/>
            <person name="Sanchez-Garcia M."/>
            <person name="Camarero S."/>
            <person name="Miyauchi S."/>
            <person name="Serrano A."/>
            <person name="Linde D."/>
            <person name="Babiker R."/>
            <person name="Drula E."/>
            <person name="Ayuso-Fernandez I."/>
            <person name="Pacheco R."/>
            <person name="Padilla G."/>
            <person name="Ferreira P."/>
            <person name="Barriuso J."/>
            <person name="Kellner H."/>
            <person name="Castanera R."/>
            <person name="Alfaro M."/>
            <person name="Ramirez L."/>
            <person name="Pisabarro A.G."/>
            <person name="Kuo A."/>
            <person name="Tritt A."/>
            <person name="Lipzen A."/>
            <person name="He G."/>
            <person name="Yan M."/>
            <person name="Ng V."/>
            <person name="Cullen D."/>
            <person name="Martin F."/>
            <person name="Rosso M.-N."/>
            <person name="Henrissat B."/>
            <person name="Hibbett D."/>
            <person name="Martinez A.T."/>
            <person name="Grigoriev I.V."/>
        </authorList>
    </citation>
    <scope>NUCLEOTIDE SEQUENCE</scope>
    <source>
        <strain evidence="1">ATCC 90797</strain>
    </source>
</reference>
<proteinExistence type="predicted"/>
<dbReference type="OrthoDB" id="3054393at2759"/>
<evidence type="ECO:0000313" key="1">
    <source>
        <dbReference type="EMBL" id="KAF9487335.1"/>
    </source>
</evidence>
<comment type="caution">
    <text evidence="1">The sequence shown here is derived from an EMBL/GenBank/DDBJ whole genome shotgun (WGS) entry which is preliminary data.</text>
</comment>
<accession>A0A9P5ZIP5</accession>
<name>A0A9P5ZIP5_PLEER</name>
<sequence>MATVQAFTELPQMYSTVTMLESSPAKDNIDSAVESACRLFLSTKTLLESNAGTVNMAEFGQSSDKFNTHMDFIETMVFTTSRLIRQMRDKQNGGHVDDSDYTSYVLAKTCAKYSMMVDDGGRYSCKWMMGLDVIPEAPKGMEHSQSVGWLPVGGGVDDPMATSIMKDMGDVPCKQVIEVSSTKRRMHEHLSTPDCPYANDINQCKVKMVWLGVYKSKFQSHELEEDYAFSRLLSGYDMPNLNLIGHYFRSFIDSKATFKKQMDSDKDIAKMELDKHIEYREDLITHIRGTHATQNLIHNILNMILQLKLAIDWKSKPMDSKTNYTNTYFEELNVDKIAAMRLRVSERDFGRWYSEEKTWFSECNEKYITARNWMLTLYEEFGSIVLLDPRWNPSKFGTESQSKSFVSFLVFLLANILMCQATSDELVGLGGMVKYNVGTRNDNDNLVLSLIKYITRQNDIVTYVKDFIKKTGKGKKTITVHGLMYAEVDDGWWFEGSYNDERNMVDVEGWTSCGTSWDATYWASSCCEVDVDMFIVWAYPKVLRGPVIIQYDLERATGWMAMLGFTVGGIGCGPDCQCQAVVCLVWSSLATCADDGIMWHDLATGKVLAQPWASERVGGPWDAFTKC</sequence>